<dbReference type="Proteomes" id="UP000248329">
    <property type="component" value="Unassembled WGS sequence"/>
</dbReference>
<name>A0AC61L2W8_9EURY</name>
<dbReference type="EMBL" id="PQXF01000012">
    <property type="protein sequence ID" value="PXF60771.1"/>
    <property type="molecule type" value="Genomic_DNA"/>
</dbReference>
<reference evidence="1" key="1">
    <citation type="submission" date="2018-01" db="EMBL/GenBank/DDBJ databases">
        <authorList>
            <person name="Krukenberg V."/>
        </authorList>
    </citation>
    <scope>NUCLEOTIDE SEQUENCE</scope>
    <source>
        <strain evidence="1">E20ANME2</strain>
    </source>
</reference>
<accession>A0AC61L2W8</accession>
<sequence>MIWFKQAEKDLKASKNSLKLGDYEWVCFQAQQAAGKSLKSILFDDALSACRKITYRNQPLPRTPESLDNIE</sequence>
<comment type="caution">
    <text evidence="1">The sequence shown here is derived from an EMBL/GenBank/DDBJ whole genome shotgun (WGS) entry which is preliminary data.</text>
</comment>
<proteinExistence type="predicted"/>
<evidence type="ECO:0000313" key="2">
    <source>
        <dbReference type="Proteomes" id="UP000248329"/>
    </source>
</evidence>
<evidence type="ECO:0000313" key="1">
    <source>
        <dbReference type="EMBL" id="PXF60771.1"/>
    </source>
</evidence>
<gene>
    <name evidence="1" type="ORF">C4B59_07955</name>
</gene>
<protein>
    <submittedName>
        <fullName evidence="1">Uncharacterized protein</fullName>
    </submittedName>
</protein>
<organism evidence="1 2">
    <name type="scientific">Candidatus Methanogaster sp</name>
    <dbReference type="NCBI Taxonomy" id="3386292"/>
    <lineage>
        <taxon>Archaea</taxon>
        <taxon>Methanobacteriati</taxon>
        <taxon>Methanobacteriota</taxon>
        <taxon>Stenosarchaea group</taxon>
        <taxon>Methanomicrobia</taxon>
        <taxon>Methanosarcinales</taxon>
        <taxon>ANME-2 cluster</taxon>
        <taxon>Candidatus Methanogasteraceae</taxon>
        <taxon>Candidatus Methanogaster</taxon>
    </lineage>
</organism>